<keyword evidence="1" id="KW-0812">Transmembrane</keyword>
<protein>
    <submittedName>
        <fullName evidence="2">DUF4825 domain-containing protein</fullName>
    </submittedName>
</protein>
<dbReference type="AlphaFoldDB" id="A0A926E5L0"/>
<dbReference type="EMBL" id="JACRTA010000001">
    <property type="protein sequence ID" value="MBC8567757.1"/>
    <property type="molecule type" value="Genomic_DNA"/>
</dbReference>
<evidence type="ECO:0000256" key="1">
    <source>
        <dbReference type="SAM" id="Phobius"/>
    </source>
</evidence>
<proteinExistence type="predicted"/>
<evidence type="ECO:0000313" key="2">
    <source>
        <dbReference type="EMBL" id="MBC8567757.1"/>
    </source>
</evidence>
<keyword evidence="1" id="KW-1133">Transmembrane helix</keyword>
<accession>A0A926E5L0</accession>
<evidence type="ECO:0000313" key="3">
    <source>
        <dbReference type="Proteomes" id="UP000610862"/>
    </source>
</evidence>
<dbReference type="RefSeq" id="WP_187524968.1">
    <property type="nucleotide sequence ID" value="NZ_JACRTA010000001.1"/>
</dbReference>
<dbReference type="Proteomes" id="UP000610862">
    <property type="component" value="Unassembled WGS sequence"/>
</dbReference>
<keyword evidence="1" id="KW-0472">Membrane</keyword>
<keyword evidence="3" id="KW-1185">Reference proteome</keyword>
<feature type="transmembrane region" description="Helical" evidence="1">
    <location>
        <begin position="12"/>
        <end position="35"/>
    </location>
</feature>
<name>A0A926E5L0_9FIRM</name>
<sequence>MGKLINNKRAVKWVLMGLIAVIIGFAAILFSVSMVNGDKEVSAQSSVDTVSSQNMVIDSSSEYADKLYGCLVSDVNDTAAVVKLLETMGLESVAGKYNATIKTEGDMHILSVSLEDSVQKTGKKVLDGNMKKCAQQIMALVPSVGQVQWTYSLISSGEADETVTVSVDEEAAAEKLSKDIKSYGNSADTFKALLEEQAGLSQ</sequence>
<gene>
    <name evidence="2" type="ORF">H8692_03135</name>
</gene>
<organism evidence="2 3">
    <name type="scientific">Lentihominibacter hominis</name>
    <dbReference type="NCBI Taxonomy" id="2763645"/>
    <lineage>
        <taxon>Bacteria</taxon>
        <taxon>Bacillati</taxon>
        <taxon>Bacillota</taxon>
        <taxon>Clostridia</taxon>
        <taxon>Peptostreptococcales</taxon>
        <taxon>Anaerovoracaceae</taxon>
        <taxon>Lentihominibacter</taxon>
    </lineage>
</organism>
<comment type="caution">
    <text evidence="2">The sequence shown here is derived from an EMBL/GenBank/DDBJ whole genome shotgun (WGS) entry which is preliminary data.</text>
</comment>
<reference evidence="2" key="1">
    <citation type="submission" date="2020-08" db="EMBL/GenBank/DDBJ databases">
        <title>Genome public.</title>
        <authorList>
            <person name="Liu C."/>
            <person name="Sun Q."/>
        </authorList>
    </citation>
    <scope>NUCLEOTIDE SEQUENCE</scope>
    <source>
        <strain evidence="2">NSJ-24</strain>
    </source>
</reference>